<dbReference type="GO" id="GO:0008235">
    <property type="term" value="F:metalloexopeptidase activity"/>
    <property type="evidence" value="ECO:0007669"/>
    <property type="project" value="InterPro"/>
</dbReference>
<dbReference type="InParanoid" id="Q01SD5"/>
<protein>
    <submittedName>
        <fullName evidence="8">Peptidase M28</fullName>
    </submittedName>
</protein>
<keyword evidence="1" id="KW-0031">Aminopeptidase</keyword>
<keyword evidence="6" id="KW-0862">Zinc</keyword>
<dbReference type="InterPro" id="IPR046450">
    <property type="entry name" value="PA_dom_sf"/>
</dbReference>
<sequence length="530" mass="58053" precursor="true">MLKSIGLLVIASLGLFAEDGGISAQRIREQTRFLGSDLMEGRGIGQRGGQLATEYIATQLALAGARPAGENGSFFQTVPLVGIETQPGSTLSASAKGKTVNFTWGDDFVGTSGTQRPETSFEGRAVFVGHGITAPEFKWDDYKGVDVTGKVVVLFTNEPASNDPKFFDGRALTYYGRWTYKYEEALRHGAAACIIIHTTPTASYGWDVVKSSWGREAPFVKLEPNGKALLLQAWVTRDAGEKLFELAGRNLDELLQASERRDFKAVDLGIQIRGRVESKIRDLETRNVAGMFPGSDPKLKDEYVIYSAHWDHLGIGAPVNGDAIYNGAIDNATGCAILLELARAWGALPQKPRRSVLFLAVTAEEGGLKGSEYYGTHPLVPVAKTAIDLNFDALYPWGRAANVVITGAERTNVYPLAQQIAKRLGLAIAVDGQPEAGHYFRSDHFSLARLGIPAFSIEHATEFMGKPAGFGERAYQEYNSKHYHQPSDEFQADWDFTALAQAAEYGFLLGRDIANQDRLPEWRPGDQFHR</sequence>
<keyword evidence="3" id="KW-0479">Metal-binding</keyword>
<dbReference type="HOGENOM" id="CLU_019932_2_1_0"/>
<evidence type="ECO:0000256" key="3">
    <source>
        <dbReference type="ARBA" id="ARBA00022723"/>
    </source>
</evidence>
<keyword evidence="5" id="KW-0378">Hydrolase</keyword>
<evidence type="ECO:0000256" key="5">
    <source>
        <dbReference type="ARBA" id="ARBA00022801"/>
    </source>
</evidence>
<accession>Q01SD5</accession>
<gene>
    <name evidence="8" type="ordered locus">Acid_6511</name>
</gene>
<dbReference type="OrthoDB" id="233977at2"/>
<dbReference type="CDD" id="cd04821">
    <property type="entry name" value="PA_M28_1_2"/>
    <property type="match status" value="1"/>
</dbReference>
<dbReference type="InterPro" id="IPR045175">
    <property type="entry name" value="M28_fam"/>
</dbReference>
<evidence type="ECO:0000256" key="6">
    <source>
        <dbReference type="ARBA" id="ARBA00022833"/>
    </source>
</evidence>
<dbReference type="SUPFAM" id="SSF52025">
    <property type="entry name" value="PA domain"/>
    <property type="match status" value="1"/>
</dbReference>
<dbReference type="Gene3D" id="3.50.30.30">
    <property type="match status" value="1"/>
</dbReference>
<dbReference type="GO" id="GO:0004177">
    <property type="term" value="F:aminopeptidase activity"/>
    <property type="evidence" value="ECO:0007669"/>
    <property type="project" value="UniProtKB-KW"/>
</dbReference>
<evidence type="ECO:0000259" key="7">
    <source>
        <dbReference type="Pfam" id="PF04389"/>
    </source>
</evidence>
<evidence type="ECO:0000256" key="2">
    <source>
        <dbReference type="ARBA" id="ARBA00022670"/>
    </source>
</evidence>
<dbReference type="Gene3D" id="3.40.630.10">
    <property type="entry name" value="Zn peptidases"/>
    <property type="match status" value="1"/>
</dbReference>
<dbReference type="EMBL" id="CP000473">
    <property type="protein sequence ID" value="ABJ87435.1"/>
    <property type="molecule type" value="Genomic_DNA"/>
</dbReference>
<organism evidence="8">
    <name type="scientific">Solibacter usitatus (strain Ellin6076)</name>
    <dbReference type="NCBI Taxonomy" id="234267"/>
    <lineage>
        <taxon>Bacteria</taxon>
        <taxon>Pseudomonadati</taxon>
        <taxon>Acidobacteriota</taxon>
        <taxon>Terriglobia</taxon>
        <taxon>Bryobacterales</taxon>
        <taxon>Solibacteraceae</taxon>
        <taxon>Candidatus Solibacter</taxon>
    </lineage>
</organism>
<feature type="domain" description="Peptidase M28" evidence="7">
    <location>
        <begin position="287"/>
        <end position="496"/>
    </location>
</feature>
<dbReference type="GO" id="GO:0006508">
    <property type="term" value="P:proteolysis"/>
    <property type="evidence" value="ECO:0007669"/>
    <property type="project" value="UniProtKB-KW"/>
</dbReference>
<keyword evidence="2" id="KW-0645">Protease</keyword>
<dbReference type="InterPro" id="IPR007484">
    <property type="entry name" value="Peptidase_M28"/>
</dbReference>
<dbReference type="PANTHER" id="PTHR12147:SF56">
    <property type="entry name" value="AMINOPEPTIDASE YDR415C-RELATED"/>
    <property type="match status" value="1"/>
</dbReference>
<dbReference type="SUPFAM" id="SSF53187">
    <property type="entry name" value="Zn-dependent exopeptidases"/>
    <property type="match status" value="1"/>
</dbReference>
<reference evidence="8" key="1">
    <citation type="submission" date="2006-10" db="EMBL/GenBank/DDBJ databases">
        <title>Complete sequence of Solibacter usitatus Ellin6076.</title>
        <authorList>
            <consortium name="US DOE Joint Genome Institute"/>
            <person name="Copeland A."/>
            <person name="Lucas S."/>
            <person name="Lapidus A."/>
            <person name="Barry K."/>
            <person name="Detter J.C."/>
            <person name="Glavina del Rio T."/>
            <person name="Hammon N."/>
            <person name="Israni S."/>
            <person name="Dalin E."/>
            <person name="Tice H."/>
            <person name="Pitluck S."/>
            <person name="Thompson L.S."/>
            <person name="Brettin T."/>
            <person name="Bruce D."/>
            <person name="Han C."/>
            <person name="Tapia R."/>
            <person name="Gilna P."/>
            <person name="Schmutz J."/>
            <person name="Larimer F."/>
            <person name="Land M."/>
            <person name="Hauser L."/>
            <person name="Kyrpides N."/>
            <person name="Mikhailova N."/>
            <person name="Janssen P.H."/>
            <person name="Kuske C.R."/>
            <person name="Richardson P."/>
        </authorList>
    </citation>
    <scope>NUCLEOTIDE SEQUENCE</scope>
    <source>
        <strain evidence="8">Ellin6076</strain>
    </source>
</reference>
<dbReference type="PANTHER" id="PTHR12147">
    <property type="entry name" value="METALLOPEPTIDASE M28 FAMILY MEMBER"/>
    <property type="match status" value="1"/>
</dbReference>
<evidence type="ECO:0000313" key="8">
    <source>
        <dbReference type="EMBL" id="ABJ87435.1"/>
    </source>
</evidence>
<dbReference type="STRING" id="234267.Acid_6511"/>
<evidence type="ECO:0000256" key="4">
    <source>
        <dbReference type="ARBA" id="ARBA00022729"/>
    </source>
</evidence>
<proteinExistence type="predicted"/>
<keyword evidence="4" id="KW-0732">Signal</keyword>
<dbReference type="KEGG" id="sus:Acid_6511"/>
<dbReference type="Pfam" id="PF04389">
    <property type="entry name" value="Peptidase_M28"/>
    <property type="match status" value="1"/>
</dbReference>
<evidence type="ECO:0000256" key="1">
    <source>
        <dbReference type="ARBA" id="ARBA00022438"/>
    </source>
</evidence>
<dbReference type="eggNOG" id="COG2234">
    <property type="taxonomic scope" value="Bacteria"/>
</dbReference>
<name>Q01SD5_SOLUE</name>
<dbReference type="AlphaFoldDB" id="Q01SD5"/>
<dbReference type="GO" id="GO:0046872">
    <property type="term" value="F:metal ion binding"/>
    <property type="evidence" value="ECO:0007669"/>
    <property type="project" value="UniProtKB-KW"/>
</dbReference>